<evidence type="ECO:0000313" key="3">
    <source>
        <dbReference type="Proteomes" id="UP000053424"/>
    </source>
</evidence>
<feature type="domain" description="DUF6606" evidence="1">
    <location>
        <begin position="18"/>
        <end position="241"/>
    </location>
</feature>
<name>A0A0C3CFB0_HEBCY</name>
<proteinExistence type="predicted"/>
<reference evidence="3" key="2">
    <citation type="submission" date="2015-01" db="EMBL/GenBank/DDBJ databases">
        <title>Evolutionary Origins and Diversification of the Mycorrhizal Mutualists.</title>
        <authorList>
            <consortium name="DOE Joint Genome Institute"/>
            <consortium name="Mycorrhizal Genomics Consortium"/>
            <person name="Kohler A."/>
            <person name="Kuo A."/>
            <person name="Nagy L.G."/>
            <person name="Floudas D."/>
            <person name="Copeland A."/>
            <person name="Barry K.W."/>
            <person name="Cichocki N."/>
            <person name="Veneault-Fourrey C."/>
            <person name="LaButti K."/>
            <person name="Lindquist E.A."/>
            <person name="Lipzen A."/>
            <person name="Lundell T."/>
            <person name="Morin E."/>
            <person name="Murat C."/>
            <person name="Riley R."/>
            <person name="Ohm R."/>
            <person name="Sun H."/>
            <person name="Tunlid A."/>
            <person name="Henrissat B."/>
            <person name="Grigoriev I.V."/>
            <person name="Hibbett D.S."/>
            <person name="Martin F."/>
        </authorList>
    </citation>
    <scope>NUCLEOTIDE SEQUENCE [LARGE SCALE GENOMIC DNA]</scope>
    <source>
        <strain evidence="3">h7</strain>
    </source>
</reference>
<organism evidence="2 3">
    <name type="scientific">Hebeloma cylindrosporum</name>
    <dbReference type="NCBI Taxonomy" id="76867"/>
    <lineage>
        <taxon>Eukaryota</taxon>
        <taxon>Fungi</taxon>
        <taxon>Dikarya</taxon>
        <taxon>Basidiomycota</taxon>
        <taxon>Agaricomycotina</taxon>
        <taxon>Agaricomycetes</taxon>
        <taxon>Agaricomycetidae</taxon>
        <taxon>Agaricales</taxon>
        <taxon>Agaricineae</taxon>
        <taxon>Hymenogastraceae</taxon>
        <taxon>Hebeloma</taxon>
    </lineage>
</organism>
<dbReference type="STRING" id="686832.A0A0C3CFB0"/>
<reference evidence="2 3" key="1">
    <citation type="submission" date="2014-04" db="EMBL/GenBank/DDBJ databases">
        <authorList>
            <consortium name="DOE Joint Genome Institute"/>
            <person name="Kuo A."/>
            <person name="Gay G."/>
            <person name="Dore J."/>
            <person name="Kohler A."/>
            <person name="Nagy L.G."/>
            <person name="Floudas D."/>
            <person name="Copeland A."/>
            <person name="Barry K.W."/>
            <person name="Cichocki N."/>
            <person name="Veneault-Fourrey C."/>
            <person name="LaButti K."/>
            <person name="Lindquist E.A."/>
            <person name="Lipzen A."/>
            <person name="Lundell T."/>
            <person name="Morin E."/>
            <person name="Murat C."/>
            <person name="Sun H."/>
            <person name="Tunlid A."/>
            <person name="Henrissat B."/>
            <person name="Grigoriev I.V."/>
            <person name="Hibbett D.S."/>
            <person name="Martin F."/>
            <person name="Nordberg H.P."/>
            <person name="Cantor M.N."/>
            <person name="Hua S.X."/>
        </authorList>
    </citation>
    <scope>NUCLEOTIDE SEQUENCE [LARGE SCALE GENOMIC DNA]</scope>
    <source>
        <strain evidence="3">h7</strain>
    </source>
</reference>
<dbReference type="OrthoDB" id="3182339at2759"/>
<dbReference type="Proteomes" id="UP000053424">
    <property type="component" value="Unassembled WGS sequence"/>
</dbReference>
<dbReference type="InterPro" id="IPR046541">
    <property type="entry name" value="DUF6606"/>
</dbReference>
<protein>
    <recommendedName>
        <fullName evidence="1">DUF6606 domain-containing protein</fullName>
    </recommendedName>
</protein>
<dbReference type="HOGENOM" id="CLU_070843_0_0_1"/>
<keyword evidence="3" id="KW-1185">Reference proteome</keyword>
<gene>
    <name evidence="2" type="ORF">M413DRAFT_10304</name>
</gene>
<dbReference type="AlphaFoldDB" id="A0A0C3CFB0"/>
<evidence type="ECO:0000313" key="2">
    <source>
        <dbReference type="EMBL" id="KIM42884.1"/>
    </source>
</evidence>
<dbReference type="EMBL" id="KN831777">
    <property type="protein sequence ID" value="KIM42884.1"/>
    <property type="molecule type" value="Genomic_DNA"/>
</dbReference>
<accession>A0A0C3CFB0</accession>
<sequence length="249" mass="28037">MTNANAEPVSIEDLLYVLTHVFLPPKLPQEDDYDAGHEFALCRFAYNASLDFAPLLPAVQERNWSSVSRMIKMLLKATSVLDKDELVNKILGLRCEDVYTFHIHAQNAALILRRLQDSMVFEVFEVSPPPEAVMTVQGKLICSYPGPAVELPRDVAQDPAFVEQLVSFLMHMDIDRLRGAEATTVKAGSQVPETRGTTHPRYISQLLIMILRGMGKEATVNRITKRIADDVCWHNAEKPWRSRFGLCSV</sequence>
<dbReference type="Pfam" id="PF20255">
    <property type="entry name" value="DUF6606"/>
    <property type="match status" value="1"/>
</dbReference>
<evidence type="ECO:0000259" key="1">
    <source>
        <dbReference type="Pfam" id="PF20255"/>
    </source>
</evidence>